<dbReference type="SUPFAM" id="SSF46689">
    <property type="entry name" value="Homeodomain-like"/>
    <property type="match status" value="1"/>
</dbReference>
<keyword evidence="3" id="KW-0472">Membrane</keyword>
<dbReference type="AlphaFoldDB" id="E1Y9R2"/>
<reference evidence="5" key="1">
    <citation type="journal article" date="2011" name="Environ. Microbiol.">
        <title>Genomic insights into the metabolic potential of the polycyclic aromatic hydrocarbon degrading sulfate-reducing Deltaproteobacterium N47.</title>
        <authorList>
            <person name="Bergmann F."/>
            <person name="Selesi D."/>
            <person name="Weinmaier T."/>
            <person name="Tischler P."/>
            <person name="Rattei T."/>
            <person name="Meckenstock R.U."/>
        </authorList>
    </citation>
    <scope>NUCLEOTIDE SEQUENCE</scope>
</reference>
<gene>
    <name evidence="5" type="ORF">N47_H21280</name>
</gene>
<proteinExistence type="predicted"/>
<keyword evidence="3" id="KW-1133">Transmembrane helix</keyword>
<evidence type="ECO:0000259" key="4">
    <source>
        <dbReference type="PROSITE" id="PS50977"/>
    </source>
</evidence>
<evidence type="ECO:0000256" key="2">
    <source>
        <dbReference type="PROSITE-ProRule" id="PRU00335"/>
    </source>
</evidence>
<dbReference type="PANTHER" id="PTHR30055:SF207">
    <property type="entry name" value="HTH-TYPE TRANSCRIPTIONAL REPRESSOR FATR"/>
    <property type="match status" value="1"/>
</dbReference>
<dbReference type="Gene3D" id="1.10.357.10">
    <property type="entry name" value="Tetracycline Repressor, domain 2"/>
    <property type="match status" value="1"/>
</dbReference>
<name>E1Y9R2_9BACT</name>
<dbReference type="InterPro" id="IPR050109">
    <property type="entry name" value="HTH-type_TetR-like_transc_reg"/>
</dbReference>
<dbReference type="InterPro" id="IPR009057">
    <property type="entry name" value="Homeodomain-like_sf"/>
</dbReference>
<dbReference type="InterPro" id="IPR001647">
    <property type="entry name" value="HTH_TetR"/>
</dbReference>
<feature type="domain" description="HTH tetR-type" evidence="4">
    <location>
        <begin position="4"/>
        <end position="64"/>
    </location>
</feature>
<organism evidence="5">
    <name type="scientific">uncultured Desulfobacterium sp</name>
    <dbReference type="NCBI Taxonomy" id="201089"/>
    <lineage>
        <taxon>Bacteria</taxon>
        <taxon>Pseudomonadati</taxon>
        <taxon>Thermodesulfobacteriota</taxon>
        <taxon>Desulfobacteria</taxon>
        <taxon>Desulfobacterales</taxon>
        <taxon>Desulfobacteriaceae</taxon>
        <taxon>Desulfobacterium</taxon>
        <taxon>environmental samples</taxon>
    </lineage>
</organism>
<feature type="DNA-binding region" description="H-T-H motif" evidence="2">
    <location>
        <begin position="27"/>
        <end position="46"/>
    </location>
</feature>
<sequence length="191" mass="22093">MAKQDKRDCIILAAIDLISEQGFHGASMSMISEKAGVGIGTIYRYFENRDALIRTMYKEKEERLVTFLLADYPYDRPVRECFFHVGTGVIDYFVRNPIDFKYSEQFHHSPYGVEHRRNRIFASAGKPDIFIDLYERGTAQQVIRDLSLVAFFNLAFAPIIWTIRDHVLGFVDLDAPLSRKLVESCWDSVKI</sequence>
<dbReference type="Pfam" id="PF00440">
    <property type="entry name" value="TetR_N"/>
    <property type="match status" value="1"/>
</dbReference>
<dbReference type="InterPro" id="IPR032551">
    <property type="entry name" value="BscR_C"/>
</dbReference>
<dbReference type="PANTHER" id="PTHR30055">
    <property type="entry name" value="HTH-TYPE TRANSCRIPTIONAL REGULATOR RUTR"/>
    <property type="match status" value="1"/>
</dbReference>
<keyword evidence="3" id="KW-0812">Transmembrane</keyword>
<dbReference type="GO" id="GO:0000976">
    <property type="term" value="F:transcription cis-regulatory region binding"/>
    <property type="evidence" value="ECO:0007669"/>
    <property type="project" value="TreeGrafter"/>
</dbReference>
<dbReference type="EMBL" id="FR695866">
    <property type="protein sequence ID" value="CBX27306.1"/>
    <property type="molecule type" value="Genomic_DNA"/>
</dbReference>
<feature type="transmembrane region" description="Helical" evidence="3">
    <location>
        <begin position="146"/>
        <end position="163"/>
    </location>
</feature>
<protein>
    <recommendedName>
        <fullName evidence="4">HTH tetR-type domain-containing protein</fullName>
    </recommendedName>
</protein>
<evidence type="ECO:0000256" key="1">
    <source>
        <dbReference type="ARBA" id="ARBA00023125"/>
    </source>
</evidence>
<dbReference type="GO" id="GO:0003700">
    <property type="term" value="F:DNA-binding transcription factor activity"/>
    <property type="evidence" value="ECO:0007669"/>
    <property type="project" value="TreeGrafter"/>
</dbReference>
<evidence type="ECO:0000256" key="3">
    <source>
        <dbReference type="SAM" id="Phobius"/>
    </source>
</evidence>
<dbReference type="PRINTS" id="PR00455">
    <property type="entry name" value="HTHTETR"/>
</dbReference>
<evidence type="ECO:0000313" key="5">
    <source>
        <dbReference type="EMBL" id="CBX27306.1"/>
    </source>
</evidence>
<accession>E1Y9R2</accession>
<keyword evidence="1 2" id="KW-0238">DNA-binding</keyword>
<dbReference type="Pfam" id="PF16295">
    <property type="entry name" value="TetR_C_10"/>
    <property type="match status" value="1"/>
</dbReference>
<dbReference type="PROSITE" id="PS50977">
    <property type="entry name" value="HTH_TETR_2"/>
    <property type="match status" value="1"/>
</dbReference>